<feature type="chain" id="PRO_5031264225" evidence="1">
    <location>
        <begin position="19"/>
        <end position="455"/>
    </location>
</feature>
<protein>
    <submittedName>
        <fullName evidence="3">Alpha/beta hydrolase</fullName>
    </submittedName>
</protein>
<dbReference type="InterPro" id="IPR029058">
    <property type="entry name" value="AB_hydrolase_fold"/>
</dbReference>
<evidence type="ECO:0000313" key="3">
    <source>
        <dbReference type="EMBL" id="NML63760.1"/>
    </source>
</evidence>
<dbReference type="AlphaFoldDB" id="A0A7Y0AAF9"/>
<keyword evidence="4" id="KW-1185">Reference proteome</keyword>
<proteinExistence type="predicted"/>
<feature type="domain" description="Xaa-Pro dipeptidyl-peptidase-like" evidence="2">
    <location>
        <begin position="148"/>
        <end position="390"/>
    </location>
</feature>
<sequence>MKTLLFAALLLGPAAASAQTPASLTGDWRGSLGGLTFTAHLQDPAGGPRTATLDIPAQKAAGLPLAFALKADSVYLDLAVAHARFAGRRAADGQTLAGEWRQGGQALPLVFSRVAPDGTAAGPQRPQTPHAPFPYQSQDVTFRNEAAGVTLAGTLTEPAGAGPFPAVVLLTGSGPEDRDETLFDHKPFAVLADYLTRRGVAVLRFDDRGVGQSTGTLAGTTSADYAADARAALGWLRAQPGIDPKHVGLLGHSEGGTAALLAAAQPQGPDFVVLLAAPGLPGDEMMVQQAVALARLQTSDPAALATIEQRQRAALAAITQNPDNGPARAQLLALLTAAGASPAAAERTAAQMTTPGYRALLADRPAQTISRVHCPVLALGGSRDVQVVAAPNLAALRQALQAAHNPDATVRELPGLNHLFQTAATGAISEYATLEETCSPTLLQAVGDWVVRHGK</sequence>
<dbReference type="PANTHER" id="PTHR43265:SF1">
    <property type="entry name" value="ESTERASE ESTD"/>
    <property type="match status" value="1"/>
</dbReference>
<comment type="caution">
    <text evidence="3">The sequence shown here is derived from an EMBL/GenBank/DDBJ whole genome shotgun (WGS) entry which is preliminary data.</text>
</comment>
<keyword evidence="1" id="KW-0732">Signal</keyword>
<dbReference type="Pfam" id="PF02129">
    <property type="entry name" value="Peptidase_S15"/>
    <property type="match status" value="1"/>
</dbReference>
<evidence type="ECO:0000313" key="4">
    <source>
        <dbReference type="Proteomes" id="UP000559626"/>
    </source>
</evidence>
<dbReference type="InterPro" id="IPR000383">
    <property type="entry name" value="Xaa-Pro-like_dom"/>
</dbReference>
<keyword evidence="3" id="KW-0378">Hydrolase</keyword>
<dbReference type="SUPFAM" id="SSF53474">
    <property type="entry name" value="alpha/beta-Hydrolases"/>
    <property type="match status" value="1"/>
</dbReference>
<dbReference type="InterPro" id="IPR053145">
    <property type="entry name" value="AB_hydrolase_Est10"/>
</dbReference>
<dbReference type="RefSeq" id="WP_169529101.1">
    <property type="nucleotide sequence ID" value="NZ_JABBGH010000001.1"/>
</dbReference>
<gene>
    <name evidence="3" type="ORF">HHL22_00925</name>
</gene>
<evidence type="ECO:0000259" key="2">
    <source>
        <dbReference type="Pfam" id="PF02129"/>
    </source>
</evidence>
<dbReference type="EMBL" id="JABBGH010000001">
    <property type="protein sequence ID" value="NML63760.1"/>
    <property type="molecule type" value="Genomic_DNA"/>
</dbReference>
<reference evidence="3 4" key="1">
    <citation type="submission" date="2020-04" db="EMBL/GenBank/DDBJ databases">
        <title>Hymenobacter polaris sp. nov., isolated from Arctic soil.</title>
        <authorList>
            <person name="Dahal R.H."/>
        </authorList>
    </citation>
    <scope>NUCLEOTIDE SEQUENCE [LARGE SCALE GENOMIC DNA]</scope>
    <source>
        <strain evidence="3 4">RP-2-7</strain>
    </source>
</reference>
<dbReference type="PANTHER" id="PTHR43265">
    <property type="entry name" value="ESTERASE ESTD"/>
    <property type="match status" value="1"/>
</dbReference>
<organism evidence="3 4">
    <name type="scientific">Hymenobacter polaris</name>
    <dbReference type="NCBI Taxonomy" id="2682546"/>
    <lineage>
        <taxon>Bacteria</taxon>
        <taxon>Pseudomonadati</taxon>
        <taxon>Bacteroidota</taxon>
        <taxon>Cytophagia</taxon>
        <taxon>Cytophagales</taxon>
        <taxon>Hymenobacteraceae</taxon>
        <taxon>Hymenobacter</taxon>
    </lineage>
</organism>
<feature type="signal peptide" evidence="1">
    <location>
        <begin position="1"/>
        <end position="18"/>
    </location>
</feature>
<evidence type="ECO:0000256" key="1">
    <source>
        <dbReference type="SAM" id="SignalP"/>
    </source>
</evidence>
<accession>A0A7Y0AAF9</accession>
<dbReference type="Gene3D" id="3.40.50.1820">
    <property type="entry name" value="alpha/beta hydrolase"/>
    <property type="match status" value="1"/>
</dbReference>
<dbReference type="Proteomes" id="UP000559626">
    <property type="component" value="Unassembled WGS sequence"/>
</dbReference>
<name>A0A7Y0AAF9_9BACT</name>
<dbReference type="GO" id="GO:0052689">
    <property type="term" value="F:carboxylic ester hydrolase activity"/>
    <property type="evidence" value="ECO:0007669"/>
    <property type="project" value="TreeGrafter"/>
</dbReference>